<accession>A0A8H3W2N6</accession>
<feature type="compositionally biased region" description="Basic and acidic residues" evidence="1">
    <location>
        <begin position="68"/>
        <end position="83"/>
    </location>
</feature>
<evidence type="ECO:0000313" key="3">
    <source>
        <dbReference type="EMBL" id="KAF0318350.1"/>
    </source>
</evidence>
<comment type="caution">
    <text evidence="3">The sequence shown here is derived from an EMBL/GenBank/DDBJ whole genome shotgun (WGS) entry which is preliminary data.</text>
</comment>
<dbReference type="AlphaFoldDB" id="A0A8H3W2N6"/>
<protein>
    <submittedName>
        <fullName evidence="3">Uncharacterized protein</fullName>
    </submittedName>
</protein>
<keyword evidence="4" id="KW-1185">Reference proteome</keyword>
<dbReference type="EMBL" id="WOWK01000111">
    <property type="protein sequence ID" value="KAF0318350.1"/>
    <property type="molecule type" value="Genomic_DNA"/>
</dbReference>
<keyword evidence="2" id="KW-0732">Signal</keyword>
<name>A0A8H3W2N6_9PEZI</name>
<evidence type="ECO:0000256" key="2">
    <source>
        <dbReference type="SAM" id="SignalP"/>
    </source>
</evidence>
<sequence length="162" mass="17219">MKLSAFAVITAAVAGVGAVPVESGPLSSLQNRATEAIGGVVSFIRREELGTPVVPQQLKRTPPVRFHNARDAEYLRRRKDGDGKGGSNPVPPLNPFSTKSKGGKRDALEARKKKEPEEVPPLAPFSTGSKEKRGGADLTRRKAPQESVPPLAPFSVDGGDEE</sequence>
<dbReference type="Proteomes" id="UP000434172">
    <property type="component" value="Unassembled WGS sequence"/>
</dbReference>
<organism evidence="3 4">
    <name type="scientific">Colletotrichum asianum</name>
    <dbReference type="NCBI Taxonomy" id="702518"/>
    <lineage>
        <taxon>Eukaryota</taxon>
        <taxon>Fungi</taxon>
        <taxon>Dikarya</taxon>
        <taxon>Ascomycota</taxon>
        <taxon>Pezizomycotina</taxon>
        <taxon>Sordariomycetes</taxon>
        <taxon>Hypocreomycetidae</taxon>
        <taxon>Glomerellales</taxon>
        <taxon>Glomerellaceae</taxon>
        <taxon>Colletotrichum</taxon>
        <taxon>Colletotrichum gloeosporioides species complex</taxon>
    </lineage>
</organism>
<feature type="chain" id="PRO_5034866830" evidence="2">
    <location>
        <begin position="19"/>
        <end position="162"/>
    </location>
</feature>
<evidence type="ECO:0000313" key="4">
    <source>
        <dbReference type="Proteomes" id="UP000434172"/>
    </source>
</evidence>
<feature type="compositionally biased region" description="Basic and acidic residues" evidence="1">
    <location>
        <begin position="129"/>
        <end position="144"/>
    </location>
</feature>
<reference evidence="3 4" key="1">
    <citation type="submission" date="2019-12" db="EMBL/GenBank/DDBJ databases">
        <title>A genome sequence resource for the geographically widespread anthracnose pathogen Colletotrichum asianum.</title>
        <authorList>
            <person name="Meng Y."/>
        </authorList>
    </citation>
    <scope>NUCLEOTIDE SEQUENCE [LARGE SCALE GENOMIC DNA]</scope>
    <source>
        <strain evidence="3 4">ICMP 18580</strain>
    </source>
</reference>
<feature type="signal peptide" evidence="2">
    <location>
        <begin position="1"/>
        <end position="18"/>
    </location>
</feature>
<feature type="region of interest" description="Disordered" evidence="1">
    <location>
        <begin position="54"/>
        <end position="162"/>
    </location>
</feature>
<dbReference type="OrthoDB" id="4835942at2759"/>
<gene>
    <name evidence="3" type="ORF">GQ607_014379</name>
</gene>
<feature type="compositionally biased region" description="Basic and acidic residues" evidence="1">
    <location>
        <begin position="103"/>
        <end position="117"/>
    </location>
</feature>
<proteinExistence type="predicted"/>
<evidence type="ECO:0000256" key="1">
    <source>
        <dbReference type="SAM" id="MobiDB-lite"/>
    </source>
</evidence>